<dbReference type="Proteomes" id="UP000294299">
    <property type="component" value="Chromosome NFRAN"/>
</dbReference>
<evidence type="ECO:0000313" key="2">
    <source>
        <dbReference type="EMBL" id="VFJ15131.1"/>
    </source>
</evidence>
<feature type="transmembrane region" description="Helical" evidence="1">
    <location>
        <begin position="21"/>
        <end position="42"/>
    </location>
</feature>
<keyword evidence="3" id="KW-1185">Reference proteome</keyword>
<accession>A0A484IDF0</accession>
<evidence type="ECO:0008006" key="4">
    <source>
        <dbReference type="Google" id="ProtNLM"/>
    </source>
</evidence>
<keyword evidence="1" id="KW-0472">Membrane</keyword>
<keyword evidence="1" id="KW-0812">Transmembrane</keyword>
<organism evidence="2 3">
    <name type="scientific">Candidatus Nitrosocosmicus franklandianus</name>
    <dbReference type="NCBI Taxonomy" id="1798806"/>
    <lineage>
        <taxon>Archaea</taxon>
        <taxon>Nitrososphaerota</taxon>
        <taxon>Nitrososphaeria</taxon>
        <taxon>Nitrososphaerales</taxon>
        <taxon>Nitrososphaeraceae</taxon>
        <taxon>Candidatus Nitrosocosmicus</taxon>
    </lineage>
</organism>
<reference evidence="2 3" key="1">
    <citation type="submission" date="2019-02" db="EMBL/GenBank/DDBJ databases">
        <authorList>
            <person name="Lehtovirta-Morley E L."/>
        </authorList>
    </citation>
    <scope>NUCLEOTIDE SEQUENCE [LARGE SCALE GENOMIC DNA]</scope>
    <source>
        <strain evidence="2">NFRAN1</strain>
    </source>
</reference>
<name>A0A484IDF0_9ARCH</name>
<evidence type="ECO:0000313" key="3">
    <source>
        <dbReference type="Proteomes" id="UP000294299"/>
    </source>
</evidence>
<evidence type="ECO:0000256" key="1">
    <source>
        <dbReference type="SAM" id="Phobius"/>
    </source>
</evidence>
<proteinExistence type="predicted"/>
<keyword evidence="1" id="KW-1133">Transmembrane helix</keyword>
<dbReference type="AlphaFoldDB" id="A0A484IDF0"/>
<dbReference type="KEGG" id="nfn:NFRAN_2808"/>
<gene>
    <name evidence="2" type="ORF">NFRAN_2808</name>
</gene>
<dbReference type="EMBL" id="LR216287">
    <property type="protein sequence ID" value="VFJ15131.1"/>
    <property type="molecule type" value="Genomic_DNA"/>
</dbReference>
<sequence length="150" mass="16950">MCYVNRNSRFIHYLVHLNTTLYRNSIFFPIFLIALILGLFSVTEIDFIDHVKAQSSQVFRINVEVTNNGNTDEYGTVYVNIIDSPAVDGLGAQHFPLGETISFEFVFDSKEVPIGKGFVAEVVYGDDIHKRVYGMNTSNNYSENIAIIIT</sequence>
<protein>
    <recommendedName>
        <fullName evidence="4">CARDB domain-containing protein</fullName>
    </recommendedName>
</protein>